<gene>
    <name evidence="5" type="ORF">A3D50_00740</name>
</gene>
<accession>A0A1G2MK52</accession>
<dbReference type="Gene3D" id="1.20.120.580">
    <property type="entry name" value="bsu32300-like"/>
    <property type="match status" value="1"/>
</dbReference>
<evidence type="ECO:0000256" key="4">
    <source>
        <dbReference type="ARBA" id="ARBA00024207"/>
    </source>
</evidence>
<dbReference type="EMBL" id="MHRM01000009">
    <property type="protein sequence ID" value="OHA24253.1"/>
    <property type="molecule type" value="Genomic_DNA"/>
</dbReference>
<dbReference type="InterPro" id="IPR037038">
    <property type="entry name" value="HepT-like_sf"/>
</dbReference>
<keyword evidence="3" id="KW-0378">Hydrolase</keyword>
<proteinExistence type="inferred from homology"/>
<evidence type="ECO:0008006" key="7">
    <source>
        <dbReference type="Google" id="ProtNLM"/>
    </source>
</evidence>
<evidence type="ECO:0000313" key="6">
    <source>
        <dbReference type="Proteomes" id="UP000178413"/>
    </source>
</evidence>
<keyword evidence="1" id="KW-1277">Toxin-antitoxin system</keyword>
<dbReference type="GO" id="GO:0016787">
    <property type="term" value="F:hydrolase activity"/>
    <property type="evidence" value="ECO:0007669"/>
    <property type="project" value="UniProtKB-KW"/>
</dbReference>
<dbReference type="NCBIfam" id="NF047751">
    <property type="entry name" value="HepT_toxin"/>
    <property type="match status" value="1"/>
</dbReference>
<evidence type="ECO:0000256" key="3">
    <source>
        <dbReference type="ARBA" id="ARBA00022801"/>
    </source>
</evidence>
<sequence>MSPLNKETIHEKLFKLQESIKILEELRAEGHDPFFADQKTQDSATLNLFISIEIITDIGNHIITEVFQKQAKNYAEIIKLLGTVGVIPEVFAQENKDMTKFRNLVAHDYEKITPEGVYENLQKAPDIFRAFAKYFIEFMEKQGEK</sequence>
<dbReference type="STRING" id="1802308.A3D50_00740"/>
<dbReference type="PANTHER" id="PTHR33397:SF3">
    <property type="entry name" value="MRNA NUCLEASE HEPT"/>
    <property type="match status" value="1"/>
</dbReference>
<dbReference type="PANTHER" id="PTHR33397">
    <property type="entry name" value="UPF0331 PROTEIN YUTE"/>
    <property type="match status" value="1"/>
</dbReference>
<keyword evidence="2" id="KW-0540">Nuclease</keyword>
<dbReference type="Pfam" id="PF01934">
    <property type="entry name" value="HepT-like"/>
    <property type="match status" value="1"/>
</dbReference>
<dbReference type="GO" id="GO:0004540">
    <property type="term" value="F:RNA nuclease activity"/>
    <property type="evidence" value="ECO:0007669"/>
    <property type="project" value="InterPro"/>
</dbReference>
<dbReference type="AlphaFoldDB" id="A0A1G2MK52"/>
<dbReference type="InterPro" id="IPR052379">
    <property type="entry name" value="Type_VII_TA_RNase"/>
</dbReference>
<name>A0A1G2MK52_9BACT</name>
<comment type="similarity">
    <text evidence="4">Belongs to the HepT RNase toxin family.</text>
</comment>
<comment type="caution">
    <text evidence="5">The sequence shown here is derived from an EMBL/GenBank/DDBJ whole genome shotgun (WGS) entry which is preliminary data.</text>
</comment>
<dbReference type="Proteomes" id="UP000178413">
    <property type="component" value="Unassembled WGS sequence"/>
</dbReference>
<protein>
    <recommendedName>
        <fullName evidence="7">DUF86 domain-containing protein</fullName>
    </recommendedName>
</protein>
<reference evidence="5 6" key="1">
    <citation type="journal article" date="2016" name="Nat. Commun.">
        <title>Thousands of microbial genomes shed light on interconnected biogeochemical processes in an aquifer system.</title>
        <authorList>
            <person name="Anantharaman K."/>
            <person name="Brown C.T."/>
            <person name="Hug L.A."/>
            <person name="Sharon I."/>
            <person name="Castelle C.J."/>
            <person name="Probst A.J."/>
            <person name="Thomas B.C."/>
            <person name="Singh A."/>
            <person name="Wilkins M.J."/>
            <person name="Karaoz U."/>
            <person name="Brodie E.L."/>
            <person name="Williams K.H."/>
            <person name="Hubbard S.S."/>
            <person name="Banfield J.F."/>
        </authorList>
    </citation>
    <scope>NUCLEOTIDE SEQUENCE [LARGE SCALE GENOMIC DNA]</scope>
</reference>
<evidence type="ECO:0000256" key="1">
    <source>
        <dbReference type="ARBA" id="ARBA00022649"/>
    </source>
</evidence>
<organism evidence="5 6">
    <name type="scientific">Candidatus Taylorbacteria bacterium RIFCSPHIGHO2_02_FULL_44_12</name>
    <dbReference type="NCBI Taxonomy" id="1802308"/>
    <lineage>
        <taxon>Bacteria</taxon>
        <taxon>Candidatus Tayloriibacteriota</taxon>
    </lineage>
</organism>
<evidence type="ECO:0000256" key="2">
    <source>
        <dbReference type="ARBA" id="ARBA00022722"/>
    </source>
</evidence>
<evidence type="ECO:0000313" key="5">
    <source>
        <dbReference type="EMBL" id="OHA24253.1"/>
    </source>
</evidence>
<dbReference type="InterPro" id="IPR008201">
    <property type="entry name" value="HepT-like"/>
</dbReference>
<dbReference type="GO" id="GO:0110001">
    <property type="term" value="C:toxin-antitoxin complex"/>
    <property type="evidence" value="ECO:0007669"/>
    <property type="project" value="InterPro"/>
</dbReference>